<dbReference type="AlphaFoldDB" id="A0A4Q1KFG7"/>
<organism evidence="2 3">
    <name type="scientific">Sphingobium fluviale</name>
    <dbReference type="NCBI Taxonomy" id="2506423"/>
    <lineage>
        <taxon>Bacteria</taxon>
        <taxon>Pseudomonadati</taxon>
        <taxon>Pseudomonadota</taxon>
        <taxon>Alphaproteobacteria</taxon>
        <taxon>Sphingomonadales</taxon>
        <taxon>Sphingomonadaceae</taxon>
        <taxon>Sphingobium</taxon>
    </lineage>
</organism>
<dbReference type="EMBL" id="SBKP01000009">
    <property type="protein sequence ID" value="RXR28438.1"/>
    <property type="molecule type" value="Genomic_DNA"/>
</dbReference>
<evidence type="ECO:0000259" key="1">
    <source>
        <dbReference type="Pfam" id="PF13480"/>
    </source>
</evidence>
<dbReference type="Gene3D" id="3.40.630.30">
    <property type="match status" value="1"/>
</dbReference>
<sequence>MHLTARFEDITDLPTLGARWHALEQEAQPPSFFLRWTWMGSWLGAMYEQGVSLPQLLVIGDEMRDEGLALIGEGQAKRLLGSVPALWLNEAGDIDADRPFIEYNGILCTKDTLPLCVHAFCEAMAERDDWRVLHLSGLGFGSMLTEVPGVRRRVIRDASPAYNADLKAVREAGGDYLSLLSANTRGQIKRSLKDEPAELAIESATNLATLDLWLEDMRVMNAGRHTDNAWDSAFFRDFASRITRAGLTDGTVELLRVSSGETPVGYLLNFVWAGRAMNYQSAFAQPRTAKSKPGLMCHAAAVAHYAARDLKLYSFLAGKDRYKHSLSTGAEELNWWALERPDWRLEAEAALRKIFRR</sequence>
<evidence type="ECO:0000313" key="2">
    <source>
        <dbReference type="EMBL" id="RXR28438.1"/>
    </source>
</evidence>
<keyword evidence="2" id="KW-0808">Transferase</keyword>
<evidence type="ECO:0000313" key="3">
    <source>
        <dbReference type="Proteomes" id="UP000290958"/>
    </source>
</evidence>
<comment type="caution">
    <text evidence="2">The sequence shown here is derived from an EMBL/GenBank/DDBJ whole genome shotgun (WGS) entry which is preliminary data.</text>
</comment>
<dbReference type="SUPFAM" id="SSF55729">
    <property type="entry name" value="Acyl-CoA N-acyltransferases (Nat)"/>
    <property type="match status" value="1"/>
</dbReference>
<dbReference type="InterPro" id="IPR038740">
    <property type="entry name" value="BioF2-like_GNAT_dom"/>
</dbReference>
<accession>A0A4Q1KFG7</accession>
<dbReference type="InterPro" id="IPR016181">
    <property type="entry name" value="Acyl_CoA_acyltransferase"/>
</dbReference>
<name>A0A4Q1KFG7_9SPHN</name>
<proteinExistence type="predicted"/>
<gene>
    <name evidence="2" type="ORF">EQG66_10385</name>
</gene>
<dbReference type="RefSeq" id="WP_129404511.1">
    <property type="nucleotide sequence ID" value="NZ_SBKP01000009.1"/>
</dbReference>
<dbReference type="OrthoDB" id="9808976at2"/>
<protein>
    <submittedName>
        <fullName evidence="2">GNAT family N-acetyltransferase</fullName>
    </submittedName>
</protein>
<dbReference type="Pfam" id="PF13480">
    <property type="entry name" value="Acetyltransf_6"/>
    <property type="match status" value="1"/>
</dbReference>
<keyword evidence="3" id="KW-1185">Reference proteome</keyword>
<dbReference type="GO" id="GO:0016740">
    <property type="term" value="F:transferase activity"/>
    <property type="evidence" value="ECO:0007669"/>
    <property type="project" value="UniProtKB-KW"/>
</dbReference>
<reference evidence="3" key="1">
    <citation type="submission" date="2019-01" db="EMBL/GenBank/DDBJ databases">
        <title>Cytophagaceae bacterium strain CAR-16.</title>
        <authorList>
            <person name="Chen W.-M."/>
        </authorList>
    </citation>
    <scope>NUCLEOTIDE SEQUENCE [LARGE SCALE GENOMIC DNA]</scope>
    <source>
        <strain evidence="3">CHR27</strain>
    </source>
</reference>
<feature type="domain" description="BioF2-like acetyltransferase" evidence="1">
    <location>
        <begin position="183"/>
        <end position="324"/>
    </location>
</feature>
<dbReference type="Proteomes" id="UP000290958">
    <property type="component" value="Unassembled WGS sequence"/>
</dbReference>